<proteinExistence type="predicted"/>
<dbReference type="EMBL" id="NHYE01005229">
    <property type="protein sequence ID" value="PPQ75769.1"/>
    <property type="molecule type" value="Genomic_DNA"/>
</dbReference>
<evidence type="ECO:0000313" key="1">
    <source>
        <dbReference type="EMBL" id="PPQ75769.1"/>
    </source>
</evidence>
<comment type="caution">
    <text evidence="1">The sequence shown here is derived from an EMBL/GenBank/DDBJ whole genome shotgun (WGS) entry which is preliminary data.</text>
</comment>
<gene>
    <name evidence="1" type="ORF">CVT26_000886</name>
</gene>
<keyword evidence="2" id="KW-1185">Reference proteome</keyword>
<dbReference type="AlphaFoldDB" id="A0A409WBA1"/>
<sequence>MSTCVNNANFFPEAAMHIDDQDNVLHPHALHTDDAFELDDIADALPEVDEEDFFEHPDDPAPPYEEVIAADALEELFEQPARLAYPSRDWVLDALATVPPAGFMPHFEADDYYFDVPLPNGWEIPQIGQGLDALLQYDYAAEPAAGWWTVGQEVDVQYEVNNQEPAIYLPPATVTVTETVHCVFDHQGRPSQYVVDTTTRSTAWDMVDAEYYRPHFDQFGGVEYVEAY</sequence>
<accession>A0A409WBA1</accession>
<name>A0A409WBA1_9AGAR</name>
<dbReference type="InParanoid" id="A0A409WBA1"/>
<reference evidence="1 2" key="1">
    <citation type="journal article" date="2018" name="Evol. Lett.">
        <title>Horizontal gene cluster transfer increased hallucinogenic mushroom diversity.</title>
        <authorList>
            <person name="Reynolds H.T."/>
            <person name="Vijayakumar V."/>
            <person name="Gluck-Thaler E."/>
            <person name="Korotkin H.B."/>
            <person name="Matheny P.B."/>
            <person name="Slot J.C."/>
        </authorList>
    </citation>
    <scope>NUCLEOTIDE SEQUENCE [LARGE SCALE GENOMIC DNA]</scope>
    <source>
        <strain evidence="1 2">SRW20</strain>
    </source>
</reference>
<dbReference type="Proteomes" id="UP000284706">
    <property type="component" value="Unassembled WGS sequence"/>
</dbReference>
<protein>
    <submittedName>
        <fullName evidence="1">Uncharacterized protein</fullName>
    </submittedName>
</protein>
<organism evidence="1 2">
    <name type="scientific">Gymnopilus dilepis</name>
    <dbReference type="NCBI Taxonomy" id="231916"/>
    <lineage>
        <taxon>Eukaryota</taxon>
        <taxon>Fungi</taxon>
        <taxon>Dikarya</taxon>
        <taxon>Basidiomycota</taxon>
        <taxon>Agaricomycotina</taxon>
        <taxon>Agaricomycetes</taxon>
        <taxon>Agaricomycetidae</taxon>
        <taxon>Agaricales</taxon>
        <taxon>Agaricineae</taxon>
        <taxon>Hymenogastraceae</taxon>
        <taxon>Gymnopilus</taxon>
    </lineage>
</organism>
<evidence type="ECO:0000313" key="2">
    <source>
        <dbReference type="Proteomes" id="UP000284706"/>
    </source>
</evidence>